<proteinExistence type="predicted"/>
<feature type="region of interest" description="Disordered" evidence="1">
    <location>
        <begin position="52"/>
        <end position="86"/>
    </location>
</feature>
<dbReference type="Proteomes" id="UP000314294">
    <property type="component" value="Unassembled WGS sequence"/>
</dbReference>
<reference evidence="2 3" key="1">
    <citation type="submission" date="2019-03" db="EMBL/GenBank/DDBJ databases">
        <title>First draft genome of Liparis tanakae, snailfish: a comprehensive survey of snailfish specific genes.</title>
        <authorList>
            <person name="Kim W."/>
            <person name="Song I."/>
            <person name="Jeong J.-H."/>
            <person name="Kim D."/>
            <person name="Kim S."/>
            <person name="Ryu S."/>
            <person name="Song J.Y."/>
            <person name="Lee S.K."/>
        </authorList>
    </citation>
    <scope>NUCLEOTIDE SEQUENCE [LARGE SCALE GENOMIC DNA]</scope>
    <source>
        <tissue evidence="2">Muscle</tissue>
    </source>
</reference>
<feature type="compositionally biased region" description="Basic and acidic residues" evidence="1">
    <location>
        <begin position="61"/>
        <end position="72"/>
    </location>
</feature>
<organism evidence="2 3">
    <name type="scientific">Liparis tanakae</name>
    <name type="common">Tanaka's snailfish</name>
    <dbReference type="NCBI Taxonomy" id="230148"/>
    <lineage>
        <taxon>Eukaryota</taxon>
        <taxon>Metazoa</taxon>
        <taxon>Chordata</taxon>
        <taxon>Craniata</taxon>
        <taxon>Vertebrata</taxon>
        <taxon>Euteleostomi</taxon>
        <taxon>Actinopterygii</taxon>
        <taxon>Neopterygii</taxon>
        <taxon>Teleostei</taxon>
        <taxon>Neoteleostei</taxon>
        <taxon>Acanthomorphata</taxon>
        <taxon>Eupercaria</taxon>
        <taxon>Perciformes</taxon>
        <taxon>Cottioidei</taxon>
        <taxon>Cottales</taxon>
        <taxon>Liparidae</taxon>
        <taxon>Liparis</taxon>
    </lineage>
</organism>
<sequence>MAEEICRRRRKSLRDTYQREKKRESNEKRSECAAQSCCSSTCVLLCGRRVGTWGGGAEGRGSQDRRVQRGGESRGSSRASHRSVDK</sequence>
<accession>A0A4Z2EDB3</accession>
<evidence type="ECO:0000313" key="3">
    <source>
        <dbReference type="Proteomes" id="UP000314294"/>
    </source>
</evidence>
<dbReference type="AlphaFoldDB" id="A0A4Z2EDB3"/>
<keyword evidence="3" id="KW-1185">Reference proteome</keyword>
<evidence type="ECO:0000313" key="2">
    <source>
        <dbReference type="EMBL" id="TNN26494.1"/>
    </source>
</evidence>
<name>A0A4Z2EDB3_9TELE</name>
<evidence type="ECO:0000256" key="1">
    <source>
        <dbReference type="SAM" id="MobiDB-lite"/>
    </source>
</evidence>
<dbReference type="EMBL" id="SRLO01010110">
    <property type="protein sequence ID" value="TNN26494.1"/>
    <property type="molecule type" value="Genomic_DNA"/>
</dbReference>
<gene>
    <name evidence="2" type="ORF">EYF80_063369</name>
</gene>
<protein>
    <submittedName>
        <fullName evidence="2">Uncharacterized protein</fullName>
    </submittedName>
</protein>
<comment type="caution">
    <text evidence="2">The sequence shown here is derived from an EMBL/GenBank/DDBJ whole genome shotgun (WGS) entry which is preliminary data.</text>
</comment>